<evidence type="ECO:0000313" key="9">
    <source>
        <dbReference type="Proteomes" id="UP000343317"/>
    </source>
</evidence>
<dbReference type="PANTHER" id="PTHR32322:SF2">
    <property type="entry name" value="EAMA DOMAIN-CONTAINING PROTEIN"/>
    <property type="match status" value="1"/>
</dbReference>
<comment type="subcellular location">
    <subcellularLocation>
        <location evidence="1">Membrane</location>
        <topology evidence="1">Multi-pass membrane protein</topology>
    </subcellularLocation>
</comment>
<dbReference type="EMBL" id="CABPSM010000002">
    <property type="protein sequence ID" value="VVD78215.1"/>
    <property type="molecule type" value="Genomic_DNA"/>
</dbReference>
<keyword evidence="4 6" id="KW-1133">Transmembrane helix</keyword>
<feature type="domain" description="EamA" evidence="7">
    <location>
        <begin position="168"/>
        <end position="306"/>
    </location>
</feature>
<dbReference type="SUPFAM" id="SSF103481">
    <property type="entry name" value="Multidrug resistance efflux transporter EmrE"/>
    <property type="match status" value="2"/>
</dbReference>
<keyword evidence="5 6" id="KW-0472">Membrane</keyword>
<feature type="transmembrane region" description="Helical" evidence="6">
    <location>
        <begin position="144"/>
        <end position="162"/>
    </location>
</feature>
<dbReference type="GO" id="GO:0016020">
    <property type="term" value="C:membrane"/>
    <property type="evidence" value="ECO:0007669"/>
    <property type="project" value="UniProtKB-SubCell"/>
</dbReference>
<evidence type="ECO:0000256" key="2">
    <source>
        <dbReference type="ARBA" id="ARBA00007362"/>
    </source>
</evidence>
<feature type="transmembrane region" description="Helical" evidence="6">
    <location>
        <begin position="231"/>
        <end position="254"/>
    </location>
</feature>
<evidence type="ECO:0000256" key="6">
    <source>
        <dbReference type="SAM" id="Phobius"/>
    </source>
</evidence>
<feature type="transmembrane region" description="Helical" evidence="6">
    <location>
        <begin position="168"/>
        <end position="186"/>
    </location>
</feature>
<keyword evidence="3 6" id="KW-0812">Transmembrane</keyword>
<dbReference type="InterPro" id="IPR037185">
    <property type="entry name" value="EmrE-like"/>
</dbReference>
<feature type="domain" description="EamA" evidence="7">
    <location>
        <begin position="27"/>
        <end position="160"/>
    </location>
</feature>
<evidence type="ECO:0000256" key="1">
    <source>
        <dbReference type="ARBA" id="ARBA00004141"/>
    </source>
</evidence>
<protein>
    <submittedName>
        <fullName evidence="8">Multidrug DMT transporter permease</fullName>
    </submittedName>
</protein>
<reference evidence="8 9" key="1">
    <citation type="submission" date="2019-08" db="EMBL/GenBank/DDBJ databases">
        <authorList>
            <person name="Peeters C."/>
        </authorList>
    </citation>
    <scope>NUCLEOTIDE SEQUENCE [LARGE SCALE GENOMIC DNA]</scope>
    <source>
        <strain evidence="8 9">LMG 31112</strain>
    </source>
</reference>
<keyword evidence="9" id="KW-1185">Reference proteome</keyword>
<proteinExistence type="inferred from homology"/>
<dbReference type="InterPro" id="IPR050638">
    <property type="entry name" value="AA-Vitamin_Transporters"/>
</dbReference>
<evidence type="ECO:0000259" key="7">
    <source>
        <dbReference type="Pfam" id="PF00892"/>
    </source>
</evidence>
<feature type="transmembrane region" description="Helical" evidence="6">
    <location>
        <begin position="89"/>
        <end position="110"/>
    </location>
</feature>
<dbReference type="InterPro" id="IPR000620">
    <property type="entry name" value="EamA_dom"/>
</dbReference>
<evidence type="ECO:0000313" key="8">
    <source>
        <dbReference type="EMBL" id="VVD78215.1"/>
    </source>
</evidence>
<evidence type="ECO:0000256" key="5">
    <source>
        <dbReference type="ARBA" id="ARBA00023136"/>
    </source>
</evidence>
<evidence type="ECO:0000256" key="4">
    <source>
        <dbReference type="ARBA" id="ARBA00022989"/>
    </source>
</evidence>
<gene>
    <name evidence="8" type="ORF">PHO31112_00960</name>
</gene>
<dbReference type="RefSeq" id="WP_150619455.1">
    <property type="nucleotide sequence ID" value="NZ_CABPSM010000002.1"/>
</dbReference>
<feature type="transmembrane region" description="Helical" evidence="6">
    <location>
        <begin position="25"/>
        <end position="50"/>
    </location>
</feature>
<dbReference type="Pfam" id="PF00892">
    <property type="entry name" value="EamA"/>
    <property type="match status" value="2"/>
</dbReference>
<dbReference type="PANTHER" id="PTHR32322">
    <property type="entry name" value="INNER MEMBRANE TRANSPORTER"/>
    <property type="match status" value="1"/>
</dbReference>
<feature type="transmembrane region" description="Helical" evidence="6">
    <location>
        <begin position="289"/>
        <end position="307"/>
    </location>
</feature>
<comment type="similarity">
    <text evidence="2">Belongs to the EamA transporter family.</text>
</comment>
<evidence type="ECO:0000256" key="3">
    <source>
        <dbReference type="ARBA" id="ARBA00022692"/>
    </source>
</evidence>
<name>A0A5E4SRW9_9BURK</name>
<dbReference type="Gene3D" id="1.10.3730.20">
    <property type="match status" value="2"/>
</dbReference>
<organism evidence="8 9">
    <name type="scientific">Pandoraea horticolens</name>
    <dbReference type="NCBI Taxonomy" id="2508298"/>
    <lineage>
        <taxon>Bacteria</taxon>
        <taxon>Pseudomonadati</taxon>
        <taxon>Pseudomonadota</taxon>
        <taxon>Betaproteobacteria</taxon>
        <taxon>Burkholderiales</taxon>
        <taxon>Burkholderiaceae</taxon>
        <taxon>Pandoraea</taxon>
    </lineage>
</organism>
<feature type="transmembrane region" description="Helical" evidence="6">
    <location>
        <begin position="198"/>
        <end position="219"/>
    </location>
</feature>
<dbReference type="Proteomes" id="UP000343317">
    <property type="component" value="Unassembled WGS sequence"/>
</dbReference>
<feature type="transmembrane region" description="Helical" evidence="6">
    <location>
        <begin position="266"/>
        <end position="283"/>
    </location>
</feature>
<dbReference type="AlphaFoldDB" id="A0A5E4SRW9"/>
<feature type="transmembrane region" description="Helical" evidence="6">
    <location>
        <begin position="56"/>
        <end position="77"/>
    </location>
</feature>
<sequence>MSQSPRAPAAAGDTSITHSAPPPSAWAGVALIAVSASAFGAMAIFARAATASGADIFAMLLFRFFVATILLLVWCRLQRVRFPSRRRALGIALMGGIGYVGQSLCFFGALQYAQASLVALLLYLYPVFVTILAAIFLHERLTPVKLGALALCSLGTAFTVGGGQGQPLGMVLAVASALIYSGYIVVGARLTKGVDARATAALVCVAATVSFGAMAAVRMSQGGPLQWPAGAGGWAALVAIAVCSTVIAILTFFAGLQRLGAGRASMLSTLEPVVTVLLAAVLLGETLTAPQLGGGVLILAGVVWLSARGARSESASA</sequence>
<accession>A0A5E4SRW9</accession>
<feature type="transmembrane region" description="Helical" evidence="6">
    <location>
        <begin position="116"/>
        <end position="137"/>
    </location>
</feature>